<sequence>MINNKKIRQQKLPYFLAATYSIKLVMYIANLNNVSFQTGTLS</sequence>
<keyword evidence="1" id="KW-0472">Membrane</keyword>
<evidence type="ECO:0000313" key="2">
    <source>
        <dbReference type="EMBL" id="CBJ81367.1"/>
    </source>
</evidence>
<feature type="transmembrane region" description="Helical" evidence="1">
    <location>
        <begin position="12"/>
        <end position="29"/>
    </location>
</feature>
<dbReference type="AlphaFoldDB" id="D3V217"/>
<name>D3V217_XENBS</name>
<protein>
    <submittedName>
        <fullName evidence="2">Uncharacterized protein</fullName>
    </submittedName>
</protein>
<gene>
    <name evidence="2" type="ordered locus">XBJ1_2241</name>
</gene>
<keyword evidence="1" id="KW-0812">Transmembrane</keyword>
<proteinExistence type="predicted"/>
<dbReference type="HOGENOM" id="CLU_3259887_0_0_6"/>
<evidence type="ECO:0000256" key="1">
    <source>
        <dbReference type="SAM" id="Phobius"/>
    </source>
</evidence>
<keyword evidence="1" id="KW-1133">Transmembrane helix</keyword>
<dbReference type="Proteomes" id="UP000002045">
    <property type="component" value="Chromosome"/>
</dbReference>
<evidence type="ECO:0000313" key="3">
    <source>
        <dbReference type="Proteomes" id="UP000002045"/>
    </source>
</evidence>
<reference evidence="2 3" key="1">
    <citation type="journal article" date="2011" name="PLoS ONE">
        <title>The entomopathogenic bacterial endosymbionts xenorhabdus and photorhabdus: convergent lifestyles from divergent genomes.</title>
        <authorList>
            <person name="Chaston J.M."/>
            <person name="Suen G."/>
            <person name="Tucker S.L."/>
            <person name="Andersen A.W."/>
            <person name="Bhasin A."/>
            <person name="Bode E."/>
            <person name="Bode H.B."/>
            <person name="Brachmann A.O."/>
            <person name="Cowles C.E."/>
            <person name="Cowles K.N."/>
            <person name="Darby C."/>
            <person name="de Leon L."/>
            <person name="Drace K."/>
            <person name="Du Z."/>
            <person name="Givaudan A."/>
            <person name="Herbert Tran E.E."/>
            <person name="Jewell K.A."/>
            <person name="Knack J.J."/>
            <person name="Krasomil-Osterfeld K.C."/>
            <person name="Kukor R."/>
            <person name="Lanois A."/>
            <person name="Latreille P."/>
            <person name="Leimgruber N.K."/>
            <person name="Lipke C.M."/>
            <person name="Liu R."/>
            <person name="Lu X."/>
            <person name="Martens E.C."/>
            <person name="Marri P.R."/>
            <person name="Medigue C."/>
            <person name="Menard M.L."/>
            <person name="Miller N.M."/>
            <person name="Morales-Soto N."/>
            <person name="Norton S."/>
            <person name="Ogier J.C."/>
            <person name="Orchard S.S."/>
            <person name="Park D."/>
            <person name="Park Y."/>
            <person name="Qurollo B.A."/>
            <person name="Sugar D.R."/>
            <person name="Richards G.R."/>
            <person name="Rouy Z."/>
            <person name="Slominski B."/>
            <person name="Slominski K."/>
            <person name="Snyder H."/>
            <person name="Tjaden B.C."/>
            <person name="van der Hoeven R."/>
            <person name="Welch R.D."/>
            <person name="Wheeler C."/>
            <person name="Xiang B."/>
            <person name="Barbazuk B."/>
            <person name="Gaudriault S."/>
            <person name="Goodner B."/>
            <person name="Slater S.C."/>
            <person name="Forst S."/>
            <person name="Goldman B.S."/>
            <person name="Goodrich-Blair H."/>
        </authorList>
    </citation>
    <scope>NUCLEOTIDE SEQUENCE [LARGE SCALE GENOMIC DNA]</scope>
    <source>
        <strain evidence="2 3">SS-2004</strain>
    </source>
</reference>
<organism evidence="2 3">
    <name type="scientific">Xenorhabdus bovienii (strain SS-2004)</name>
    <name type="common">Xenorhabdus nematophila subsp. bovienii</name>
    <dbReference type="NCBI Taxonomy" id="406818"/>
    <lineage>
        <taxon>Bacteria</taxon>
        <taxon>Pseudomonadati</taxon>
        <taxon>Pseudomonadota</taxon>
        <taxon>Gammaproteobacteria</taxon>
        <taxon>Enterobacterales</taxon>
        <taxon>Morganellaceae</taxon>
        <taxon>Xenorhabdus</taxon>
    </lineage>
</organism>
<dbReference type="EMBL" id="FN667741">
    <property type="protein sequence ID" value="CBJ81367.1"/>
    <property type="molecule type" value="Genomic_DNA"/>
</dbReference>
<accession>D3V217</accession>
<dbReference type="KEGG" id="xbo:XBJ1_2241"/>
<dbReference type="STRING" id="406818.XBJ1_2241"/>